<protein>
    <recommendedName>
        <fullName evidence="6">O-antigen ligase-related domain-containing protein</fullName>
    </recommendedName>
</protein>
<feature type="transmembrane region" description="Helical" evidence="5">
    <location>
        <begin position="354"/>
        <end position="384"/>
    </location>
</feature>
<feature type="domain" description="O-antigen ligase-related" evidence="6">
    <location>
        <begin position="197"/>
        <end position="333"/>
    </location>
</feature>
<reference evidence="7" key="1">
    <citation type="submission" date="2020-08" db="EMBL/GenBank/DDBJ databases">
        <title>Genetic structure, function and evolution of capsule biosynthesis loci in Vibrio parahaemolyticus.</title>
        <authorList>
            <person name="Li L."/>
            <person name="Bian S."/>
        </authorList>
    </citation>
    <scope>NUCLEOTIDE SEQUENCE</scope>
    <source>
        <strain evidence="7">VP351</strain>
    </source>
</reference>
<feature type="transmembrane region" description="Helical" evidence="5">
    <location>
        <begin position="194"/>
        <end position="226"/>
    </location>
</feature>
<evidence type="ECO:0000256" key="4">
    <source>
        <dbReference type="ARBA" id="ARBA00023136"/>
    </source>
</evidence>
<sequence>MLRVIVSFNAFLWIVFPSTSLFLLKLVLLLMLFSYPLIKKRVKINLITITFFSIICCFLIAFPLYSEFLGFSENLDSTVVVRNILIILMFVLIIDIYMSNSLLSYSDYFRYVIYSCFIYSVLKFSIFFFILIGFLDPFIFLPALGDFIPGMVHQIFPGGGILYRLASSSDIIVAICFCMLAIKPRLLNVKRTRFILIMFFFVFVIIQSYTRFLWLLALICICYRIVLSIKKPIVLALILILFSSFSIYLFNNISDKESPVNIIATRFNDTHSLDIKMIQSQKLLTEFYKTPILGKGSGSYVPGYVRDERQKYQYENQIISSLMQFGIIGLTFLLILPFGIFFRLLSTNLLSSYVLSGVFLLFILSGFSNPNLTIISSCFIYSLFYSYKHYLNGPT</sequence>
<feature type="transmembrane region" description="Helical" evidence="5">
    <location>
        <begin position="161"/>
        <end position="182"/>
    </location>
</feature>
<gene>
    <name evidence="7" type="ORF">VP351_00016</name>
</gene>
<evidence type="ECO:0000259" key="6">
    <source>
        <dbReference type="Pfam" id="PF04932"/>
    </source>
</evidence>
<dbReference type="EMBL" id="MT898281">
    <property type="protein sequence ID" value="QOS24923.1"/>
    <property type="molecule type" value="Genomic_DNA"/>
</dbReference>
<dbReference type="InterPro" id="IPR007016">
    <property type="entry name" value="O-antigen_ligase-rel_domated"/>
</dbReference>
<dbReference type="Pfam" id="PF04932">
    <property type="entry name" value="Wzy_C"/>
    <property type="match status" value="1"/>
</dbReference>
<evidence type="ECO:0000256" key="1">
    <source>
        <dbReference type="ARBA" id="ARBA00004141"/>
    </source>
</evidence>
<evidence type="ECO:0000256" key="5">
    <source>
        <dbReference type="SAM" id="Phobius"/>
    </source>
</evidence>
<evidence type="ECO:0000256" key="3">
    <source>
        <dbReference type="ARBA" id="ARBA00022989"/>
    </source>
</evidence>
<keyword evidence="3 5" id="KW-1133">Transmembrane helix</keyword>
<keyword evidence="4 5" id="KW-0472">Membrane</keyword>
<accession>A0A7M1WCZ7</accession>
<proteinExistence type="predicted"/>
<feature type="transmembrane region" description="Helical" evidence="5">
    <location>
        <begin position="80"/>
        <end position="99"/>
    </location>
</feature>
<dbReference type="AlphaFoldDB" id="A0A7M1WCZ7"/>
<feature type="transmembrane region" description="Helical" evidence="5">
    <location>
        <begin position="232"/>
        <end position="250"/>
    </location>
</feature>
<feature type="transmembrane region" description="Helical" evidence="5">
    <location>
        <begin position="111"/>
        <end position="141"/>
    </location>
</feature>
<evidence type="ECO:0000313" key="7">
    <source>
        <dbReference type="EMBL" id="QOS24923.1"/>
    </source>
</evidence>
<feature type="transmembrane region" description="Helical" evidence="5">
    <location>
        <begin position="44"/>
        <end position="65"/>
    </location>
</feature>
<dbReference type="GO" id="GO:0016020">
    <property type="term" value="C:membrane"/>
    <property type="evidence" value="ECO:0007669"/>
    <property type="project" value="UniProtKB-SubCell"/>
</dbReference>
<keyword evidence="2 5" id="KW-0812">Transmembrane</keyword>
<feature type="transmembrane region" description="Helical" evidence="5">
    <location>
        <begin position="318"/>
        <end position="342"/>
    </location>
</feature>
<organism evidence="7">
    <name type="scientific">Vibrio parahaemolyticus</name>
    <dbReference type="NCBI Taxonomy" id="670"/>
    <lineage>
        <taxon>Bacteria</taxon>
        <taxon>Pseudomonadati</taxon>
        <taxon>Pseudomonadota</taxon>
        <taxon>Gammaproteobacteria</taxon>
        <taxon>Vibrionales</taxon>
        <taxon>Vibrionaceae</taxon>
        <taxon>Vibrio</taxon>
    </lineage>
</organism>
<feature type="transmembrane region" description="Helical" evidence="5">
    <location>
        <begin position="12"/>
        <end position="32"/>
    </location>
</feature>
<comment type="subcellular location">
    <subcellularLocation>
        <location evidence="1">Membrane</location>
        <topology evidence="1">Multi-pass membrane protein</topology>
    </subcellularLocation>
</comment>
<evidence type="ECO:0000256" key="2">
    <source>
        <dbReference type="ARBA" id="ARBA00022692"/>
    </source>
</evidence>
<name>A0A7M1WCZ7_VIBPH</name>